<evidence type="ECO:0000256" key="2">
    <source>
        <dbReference type="ARBA" id="ARBA00016807"/>
    </source>
</evidence>
<gene>
    <name evidence="9" type="ORF">FWK35_00026959</name>
</gene>
<accession>A0A6G0X6Q6</accession>
<keyword evidence="10" id="KW-1185">Reference proteome</keyword>
<dbReference type="InterPro" id="IPR028002">
    <property type="entry name" value="Myb_DNA-bind_5"/>
</dbReference>
<protein>
    <recommendedName>
        <fullName evidence="2">Regulatory protein zeste</fullName>
    </recommendedName>
</protein>
<evidence type="ECO:0000313" key="10">
    <source>
        <dbReference type="Proteomes" id="UP000478052"/>
    </source>
</evidence>
<evidence type="ECO:0000256" key="5">
    <source>
        <dbReference type="ARBA" id="ARBA00025466"/>
    </source>
</evidence>
<proteinExistence type="predicted"/>
<reference evidence="9 10" key="1">
    <citation type="submission" date="2019-08" db="EMBL/GenBank/DDBJ databases">
        <title>Whole genome of Aphis craccivora.</title>
        <authorList>
            <person name="Voronova N.V."/>
            <person name="Shulinski R.S."/>
            <person name="Bandarenka Y.V."/>
            <person name="Zhorov D.G."/>
            <person name="Warner D."/>
        </authorList>
    </citation>
    <scope>NUCLEOTIDE SEQUENCE [LARGE SCALE GENOMIC DNA]</scope>
    <source>
        <strain evidence="9">180601</strain>
        <tissue evidence="9">Whole Body</tissue>
    </source>
</reference>
<organism evidence="9 10">
    <name type="scientific">Aphis craccivora</name>
    <name type="common">Cowpea aphid</name>
    <dbReference type="NCBI Taxonomy" id="307492"/>
    <lineage>
        <taxon>Eukaryota</taxon>
        <taxon>Metazoa</taxon>
        <taxon>Ecdysozoa</taxon>
        <taxon>Arthropoda</taxon>
        <taxon>Hexapoda</taxon>
        <taxon>Insecta</taxon>
        <taxon>Pterygota</taxon>
        <taxon>Neoptera</taxon>
        <taxon>Paraneoptera</taxon>
        <taxon>Hemiptera</taxon>
        <taxon>Sternorrhyncha</taxon>
        <taxon>Aphidomorpha</taxon>
        <taxon>Aphidoidea</taxon>
        <taxon>Aphididae</taxon>
        <taxon>Aphidini</taxon>
        <taxon>Aphis</taxon>
        <taxon>Aphis</taxon>
    </lineage>
</organism>
<evidence type="ECO:0000256" key="4">
    <source>
        <dbReference type="ARBA" id="ARBA00023163"/>
    </source>
</evidence>
<evidence type="ECO:0000313" key="9">
    <source>
        <dbReference type="EMBL" id="KAF0735569.1"/>
    </source>
</evidence>
<keyword evidence="4" id="KW-0804">Transcription</keyword>
<evidence type="ECO:0000259" key="8">
    <source>
        <dbReference type="Pfam" id="PF13873"/>
    </source>
</evidence>
<dbReference type="OrthoDB" id="6134189at2759"/>
<sequence>MTTKQNLSVLTESGPSKKRFRSANYSPDEKMRLISICTKYKHIIESKKTDAVSWKEKEDTWITIGNEFNASSDVYRDKDSLKKCYDNQKKTTRKVYAANRQETYKTGGGKNDACSIFPIDKATILVMNNKTVKGLLNQYDDDSIKESCNDIDVELIEHFEFDDVISPEVINTNNPTNTEEAEKIETVEVDWGSKSMTASNLKSKKNLKLVDSSEKEKWSNRRRPSVTPTGNLAKKFEEVANIKKEVAEVFLENMRAKEEREKREHDIRLEILKLELEKKRKELFM</sequence>
<keyword evidence="3" id="KW-0805">Transcription regulation</keyword>
<comment type="caution">
    <text evidence="9">The sequence shown here is derived from an EMBL/GenBank/DDBJ whole genome shotgun (WGS) entry which is preliminary data.</text>
</comment>
<dbReference type="Proteomes" id="UP000478052">
    <property type="component" value="Unassembled WGS sequence"/>
</dbReference>
<comment type="subunit">
    <text evidence="1">Self-associates forming complexes of several hundred monomers.</text>
</comment>
<dbReference type="EMBL" id="VUJU01008096">
    <property type="protein sequence ID" value="KAF0735569.1"/>
    <property type="molecule type" value="Genomic_DNA"/>
</dbReference>
<keyword evidence="6" id="KW-0175">Coiled coil</keyword>
<evidence type="ECO:0000256" key="7">
    <source>
        <dbReference type="SAM" id="MobiDB-lite"/>
    </source>
</evidence>
<dbReference type="PANTHER" id="PTHR21411:SF0">
    <property type="entry name" value="REGULATORY PROTEIN ZESTE"/>
    <property type="match status" value="1"/>
</dbReference>
<feature type="domain" description="Myb/SANT-like DNA-binding" evidence="8">
    <location>
        <begin position="21"/>
        <end position="96"/>
    </location>
</feature>
<dbReference type="PANTHER" id="PTHR21411">
    <property type="entry name" value="APONTIC"/>
    <property type="match status" value="1"/>
</dbReference>
<feature type="compositionally biased region" description="Polar residues" evidence="7">
    <location>
        <begin position="1"/>
        <end position="14"/>
    </location>
</feature>
<comment type="function">
    <text evidence="5">Involved in transvection phenomena (= synapsis-dependent gene expression), where the synaptic pairing of chromosomes carrying genes with which zeste interacts influences the expression of these genes. Zeste binds to DNA and stimulates transcription from a nearby promoter.</text>
</comment>
<feature type="region of interest" description="Disordered" evidence="7">
    <location>
        <begin position="1"/>
        <end position="23"/>
    </location>
</feature>
<evidence type="ECO:0000256" key="1">
    <source>
        <dbReference type="ARBA" id="ARBA00011764"/>
    </source>
</evidence>
<dbReference type="Pfam" id="PF13873">
    <property type="entry name" value="Myb_DNA-bind_5"/>
    <property type="match status" value="1"/>
</dbReference>
<evidence type="ECO:0000256" key="3">
    <source>
        <dbReference type="ARBA" id="ARBA00023015"/>
    </source>
</evidence>
<dbReference type="AlphaFoldDB" id="A0A6G0X6Q6"/>
<evidence type="ECO:0000256" key="6">
    <source>
        <dbReference type="SAM" id="Coils"/>
    </source>
</evidence>
<name>A0A6G0X6Q6_APHCR</name>
<feature type="coiled-coil region" evidence="6">
    <location>
        <begin position="239"/>
        <end position="282"/>
    </location>
</feature>